<proteinExistence type="predicted"/>
<dbReference type="EMBL" id="SWLE01000008">
    <property type="protein sequence ID" value="TNM97075.1"/>
    <property type="molecule type" value="Genomic_DNA"/>
</dbReference>
<dbReference type="SMART" id="SM00409">
    <property type="entry name" value="IG"/>
    <property type="match status" value="2"/>
</dbReference>
<evidence type="ECO:0000313" key="4">
    <source>
        <dbReference type="Proteomes" id="UP000516260"/>
    </source>
</evidence>
<dbReference type="PANTHER" id="PTHR13817:SF17">
    <property type="entry name" value="MYOSIN-BINDING PROTEIN C, FAST-TYPE"/>
    <property type="match status" value="1"/>
</dbReference>
<dbReference type="AlphaFoldDB" id="A0A4Z2BY12"/>
<dbReference type="PROSITE" id="PS50835">
    <property type="entry name" value="IG_LIKE"/>
    <property type="match status" value="1"/>
</dbReference>
<dbReference type="PANTHER" id="PTHR13817">
    <property type="entry name" value="TITIN"/>
    <property type="match status" value="1"/>
</dbReference>
<protein>
    <recommendedName>
        <fullName evidence="2">Ig-like domain-containing protein</fullName>
    </recommendedName>
</protein>
<feature type="domain" description="Ig-like" evidence="2">
    <location>
        <begin position="121"/>
        <end position="214"/>
    </location>
</feature>
<dbReference type="FunFam" id="2.60.40.10:FF:000646">
    <property type="entry name" value="Myosin binding protein C, fast type"/>
    <property type="match status" value="1"/>
</dbReference>
<organism evidence="3 4">
    <name type="scientific">Takifugu bimaculatus</name>
    <dbReference type="NCBI Taxonomy" id="433685"/>
    <lineage>
        <taxon>Eukaryota</taxon>
        <taxon>Metazoa</taxon>
        <taxon>Chordata</taxon>
        <taxon>Craniata</taxon>
        <taxon>Vertebrata</taxon>
        <taxon>Euteleostomi</taxon>
        <taxon>Actinopterygii</taxon>
        <taxon>Neopterygii</taxon>
        <taxon>Teleostei</taxon>
        <taxon>Neoteleostei</taxon>
        <taxon>Acanthomorphata</taxon>
        <taxon>Eupercaria</taxon>
        <taxon>Tetraodontiformes</taxon>
        <taxon>Tetradontoidea</taxon>
        <taxon>Tetraodontidae</taxon>
        <taxon>Takifugu</taxon>
    </lineage>
</organism>
<gene>
    <name evidence="3" type="ORF">fugu_015231</name>
</gene>
<dbReference type="Proteomes" id="UP000516260">
    <property type="component" value="Chromosome 16"/>
</dbReference>
<evidence type="ECO:0000256" key="1">
    <source>
        <dbReference type="ARBA" id="ARBA00022737"/>
    </source>
</evidence>
<name>A0A4Z2BY12_9TELE</name>
<dbReference type="Gene3D" id="2.60.40.10">
    <property type="entry name" value="Immunoglobulins"/>
    <property type="match status" value="3"/>
</dbReference>
<dbReference type="InterPro" id="IPR050964">
    <property type="entry name" value="Striated_Muscle_Regulatory"/>
</dbReference>
<accession>A0A4Z2BY12</accession>
<comment type="caution">
    <text evidence="3">The sequence shown here is derived from an EMBL/GenBank/DDBJ whole genome shotgun (WGS) entry which is preliminary data.</text>
</comment>
<dbReference type="InterPro" id="IPR013098">
    <property type="entry name" value="Ig_I-set"/>
</dbReference>
<evidence type="ECO:0000313" key="3">
    <source>
        <dbReference type="EMBL" id="TNM97075.1"/>
    </source>
</evidence>
<keyword evidence="4" id="KW-1185">Reference proteome</keyword>
<dbReference type="InterPro" id="IPR013783">
    <property type="entry name" value="Ig-like_fold"/>
</dbReference>
<keyword evidence="1" id="KW-0677">Repeat</keyword>
<reference evidence="3 4" key="1">
    <citation type="submission" date="2019-04" db="EMBL/GenBank/DDBJ databases">
        <title>The sequence and de novo assembly of Takifugu bimaculatus genome using PacBio and Hi-C technologies.</title>
        <authorList>
            <person name="Xu P."/>
            <person name="Liu B."/>
            <person name="Zhou Z."/>
        </authorList>
    </citation>
    <scope>NUCLEOTIDE SEQUENCE [LARGE SCALE GENOMIC DNA]</scope>
    <source>
        <strain evidence="3">TB-2018</strain>
        <tissue evidence="3">Muscle</tissue>
    </source>
</reference>
<dbReference type="CDD" id="cd05894">
    <property type="entry name" value="Ig_C5_MyBP-C"/>
    <property type="match status" value="1"/>
</dbReference>
<dbReference type="InterPro" id="IPR036179">
    <property type="entry name" value="Ig-like_dom_sf"/>
</dbReference>
<dbReference type="Pfam" id="PF07679">
    <property type="entry name" value="I-set"/>
    <property type="match status" value="1"/>
</dbReference>
<dbReference type="InterPro" id="IPR007110">
    <property type="entry name" value="Ig-like_dom"/>
</dbReference>
<dbReference type="SUPFAM" id="SSF48726">
    <property type="entry name" value="Immunoglobulin"/>
    <property type="match status" value="2"/>
</dbReference>
<dbReference type="InterPro" id="IPR003599">
    <property type="entry name" value="Ig_sub"/>
</dbReference>
<evidence type="ECO:0000259" key="2">
    <source>
        <dbReference type="PROSITE" id="PS50835"/>
    </source>
</evidence>
<dbReference type="GO" id="GO:0045214">
    <property type="term" value="P:sarcomere organization"/>
    <property type="evidence" value="ECO:0007669"/>
    <property type="project" value="TreeGrafter"/>
</dbReference>
<sequence length="230" mass="25436">MKDGVELTRDMAGSKYRFKKDGKRHILIINEATKEDIGMYHVFTNGGESKAELEVEGHNECCFRGNTCSHATRTHKLTIDDVKPSDAGDYTFVPDGYALSLSAKLNFLEIKIDYVPRQDPPKIHLDTSGTSSKNVITVVAGNKLRLDVEISGEPAPTVCWMRGDKVVSEAEGRVRVETRKTLSSFVIEGAMKEDEGAYSLTVTNPAGEDKAELFVKIVGRWRVLTRSNGP</sequence>
<dbReference type="GO" id="GO:0031430">
    <property type="term" value="C:M band"/>
    <property type="evidence" value="ECO:0007669"/>
    <property type="project" value="TreeGrafter"/>
</dbReference>